<protein>
    <submittedName>
        <fullName evidence="2">HAD family hydrolase</fullName>
    </submittedName>
</protein>
<reference evidence="2 4" key="1">
    <citation type="submission" date="2019-10" db="EMBL/GenBank/DDBJ databases">
        <title>Streptococcis sp, isolated from the respiratory tract of Marmot.</title>
        <authorList>
            <person name="Zhang G."/>
        </authorList>
    </citation>
    <scope>NUCLEOTIDE SEQUENCE [LARGE SCALE GENOMIC DNA]</scope>
    <source>
        <strain evidence="2">Zg-70</strain>
        <strain evidence="4">zg-70</strain>
    </source>
</reference>
<evidence type="ECO:0000313" key="1">
    <source>
        <dbReference type="EMBL" id="MTB64424.1"/>
    </source>
</evidence>
<dbReference type="AlphaFoldDB" id="A0A6I4RIE5"/>
<dbReference type="Proteomes" id="UP000435423">
    <property type="component" value="Unassembled WGS sequence"/>
</dbReference>
<name>A0A6I4RIE5_9STRE</name>
<organism evidence="2 4">
    <name type="scientific">Streptococcus zhangguiae</name>
    <dbReference type="NCBI Taxonomy" id="2664091"/>
    <lineage>
        <taxon>Bacteria</taxon>
        <taxon>Bacillati</taxon>
        <taxon>Bacillota</taxon>
        <taxon>Bacilli</taxon>
        <taxon>Lactobacillales</taxon>
        <taxon>Streptococcaceae</taxon>
        <taxon>Streptococcus</taxon>
    </lineage>
</organism>
<keyword evidence="2" id="KW-0378">Hydrolase</keyword>
<dbReference type="Gene3D" id="1.10.3420.10">
    <property type="entry name" value="putative ntp pyrophosphohydrolase like domain"/>
    <property type="match status" value="1"/>
</dbReference>
<evidence type="ECO:0000313" key="3">
    <source>
        <dbReference type="Proteomes" id="UP000435060"/>
    </source>
</evidence>
<dbReference type="Pfam" id="PF01503">
    <property type="entry name" value="PRA-PH"/>
    <property type="match status" value="1"/>
</dbReference>
<proteinExistence type="predicted"/>
<gene>
    <name evidence="1" type="ORF">GGG87_05365</name>
    <name evidence="2" type="ORF">GGH11_04715</name>
</gene>
<comment type="caution">
    <text evidence="2">The sequence shown here is derived from an EMBL/GenBank/DDBJ whole genome shotgun (WGS) entry which is preliminary data.</text>
</comment>
<dbReference type="EMBL" id="WLCG01000006">
    <property type="protein sequence ID" value="MTB64424.1"/>
    <property type="molecule type" value="Genomic_DNA"/>
</dbReference>
<dbReference type="EMBL" id="WUBJ01000005">
    <property type="protein sequence ID" value="MWV56271.1"/>
    <property type="molecule type" value="Genomic_DNA"/>
</dbReference>
<sequence length="172" mass="19905">MFQSKDSQFNAVKDFHAKMDGRTQEFPLAYEPQSALYRADFKLEEIVEFLYATARNNEEFDEMTQKLHRALDKAAKKSKQNERTADPLLGQVDALLDLLYFTYGSFVLMGVDPEPIFDIVHQANMGKIFPDGKAHFDPITHKILKPENWAEKYAPEPAIQEELVRQSKVHQR</sequence>
<keyword evidence="3" id="KW-1185">Reference proteome</keyword>
<accession>A0A6I4RIE5</accession>
<dbReference type="InterPro" id="IPR021130">
    <property type="entry name" value="PRib-ATP_PPHydrolase-like"/>
</dbReference>
<evidence type="ECO:0000313" key="2">
    <source>
        <dbReference type="EMBL" id="MWV56271.1"/>
    </source>
</evidence>
<dbReference type="InterPro" id="IPR023292">
    <property type="entry name" value="NTP_PyroPHydrolase-like_dom_sf"/>
</dbReference>
<reference evidence="1 3" key="2">
    <citation type="submission" date="2019-11" db="EMBL/GenBank/DDBJ databases">
        <title>Streptococcis sp. isolated from the respiratory tract of Marmot.</title>
        <authorList>
            <person name="Zhang G."/>
        </authorList>
    </citation>
    <scope>NUCLEOTIDE SEQUENCE [LARGE SCALE GENOMIC DNA]</scope>
    <source>
        <strain evidence="1">Zg-86</strain>
        <strain evidence="3">zg-86</strain>
    </source>
</reference>
<evidence type="ECO:0000313" key="4">
    <source>
        <dbReference type="Proteomes" id="UP000435423"/>
    </source>
</evidence>
<dbReference type="GO" id="GO:0016787">
    <property type="term" value="F:hydrolase activity"/>
    <property type="evidence" value="ECO:0007669"/>
    <property type="project" value="UniProtKB-KW"/>
</dbReference>
<dbReference type="Proteomes" id="UP000435060">
    <property type="component" value="Unassembled WGS sequence"/>
</dbReference>